<evidence type="ECO:0000313" key="2">
    <source>
        <dbReference type="Proteomes" id="UP001501153"/>
    </source>
</evidence>
<dbReference type="PANTHER" id="PTHR35580">
    <property type="entry name" value="CELL SURFACE GLYCOPROTEIN (S-LAYER PROTEIN)-LIKE PROTEIN"/>
    <property type="match status" value="1"/>
</dbReference>
<reference evidence="2" key="1">
    <citation type="journal article" date="2019" name="Int. J. Syst. Evol. Microbiol.">
        <title>The Global Catalogue of Microorganisms (GCM) 10K type strain sequencing project: providing services to taxonomists for standard genome sequencing and annotation.</title>
        <authorList>
            <consortium name="The Broad Institute Genomics Platform"/>
            <consortium name="The Broad Institute Genome Sequencing Center for Infectious Disease"/>
            <person name="Wu L."/>
            <person name="Ma J."/>
        </authorList>
    </citation>
    <scope>NUCLEOTIDE SEQUENCE [LARGE SCALE GENOMIC DNA]</scope>
    <source>
        <strain evidence="2">JCM 17923</strain>
    </source>
</reference>
<accession>A0ABP8I034</accession>
<dbReference type="Proteomes" id="UP001501153">
    <property type="component" value="Unassembled WGS sequence"/>
</dbReference>
<proteinExistence type="predicted"/>
<dbReference type="EMBL" id="BAABGZ010000008">
    <property type="protein sequence ID" value="GAA4348292.1"/>
    <property type="molecule type" value="Genomic_DNA"/>
</dbReference>
<name>A0ABP8I034_9BACT</name>
<dbReference type="SUPFAM" id="SSF63829">
    <property type="entry name" value="Calcium-dependent phosphotriesterase"/>
    <property type="match status" value="2"/>
</dbReference>
<evidence type="ECO:0008006" key="3">
    <source>
        <dbReference type="Google" id="ProtNLM"/>
    </source>
</evidence>
<gene>
    <name evidence="1" type="ORF">GCM10023185_04110</name>
</gene>
<organism evidence="1 2">
    <name type="scientific">Hymenobacter saemangeumensis</name>
    <dbReference type="NCBI Taxonomy" id="1084522"/>
    <lineage>
        <taxon>Bacteria</taxon>
        <taxon>Pseudomonadati</taxon>
        <taxon>Bacteroidota</taxon>
        <taxon>Cytophagia</taxon>
        <taxon>Cytophagales</taxon>
        <taxon>Hymenobacteraceae</taxon>
        <taxon>Hymenobacter</taxon>
    </lineage>
</organism>
<keyword evidence="2" id="KW-1185">Reference proteome</keyword>
<dbReference type="PANTHER" id="PTHR35580:SF1">
    <property type="entry name" value="PHYTASE-LIKE DOMAIN-CONTAINING PROTEIN"/>
    <property type="match status" value="1"/>
</dbReference>
<sequence length="567" mass="59386">MVWQCLALSSYAQTPTFDRATTCASSQNIFPSGPTKLATDAQGNTIVGGIFDGSTLLGSTILTSAGAVPVDPTLLAPTDVFVAKLDAAGTYLWAVQGVGTLREEVTDLGVDSNGDVYVTGTFESYSVSFGGITLYNSSRWRDGFIAKLNGTTGQWLWARRFGGTYEDFPTALAITPQGQVYIAGSLWSDTADFGSFILPYSQTGHAFIAKLDGAGNWLWARDAGTRAPQITSMVHSAQGELYLAGIFKYGSVSFGATTLTTQLIPNSGSNTGGDVFVAKCTDGGTWLWAIQGDAVTNQNLLDLSIIQLTQDTSGHLYVCGRYEGSAMRVGSTVLPNMSSRVGGASLRFHGDVFVARLEAATGTWQWATRAGGMQDDVLGAIALGGQGRLYVAAGIYGWPAAFESPLLGGGRVQLAQLDAGTGAWVWAQAISPAVARTITTDNAGRLYVGGFFTSSTATFGATTLPQAGPGQSTGFVARLTSGPLATHAPAPGRLGLDVWPNPTNVREVWVRGAAPGQLVRVLDLLGREVGRGQMPPVGALKLKLPDQLSPGVYLVSISGQAQQLVVE</sequence>
<comment type="caution">
    <text evidence="1">The sequence shown here is derived from an EMBL/GenBank/DDBJ whole genome shotgun (WGS) entry which is preliminary data.</text>
</comment>
<protein>
    <recommendedName>
        <fullName evidence="3">T9SS type A sorting domain-containing protein</fullName>
    </recommendedName>
</protein>
<dbReference type="InterPro" id="IPR052918">
    <property type="entry name" value="Motility_Chemotaxis_Reg"/>
</dbReference>
<evidence type="ECO:0000313" key="1">
    <source>
        <dbReference type="EMBL" id="GAA4348292.1"/>
    </source>
</evidence>